<dbReference type="GO" id="GO:0009279">
    <property type="term" value="C:cell outer membrane"/>
    <property type="evidence" value="ECO:0007669"/>
    <property type="project" value="UniProtKB-SubCell"/>
</dbReference>
<dbReference type="Gene3D" id="2.40.170.20">
    <property type="entry name" value="TonB-dependent receptor, beta-barrel domain"/>
    <property type="match status" value="1"/>
</dbReference>
<sequence>MLVGRAGIENGLGIREPVALNTPEFFTLNLKVAYDIPVYKSITLQVNAGVQNLTNAYQDDFDKGWNRDSGYIYGPSLPRSYFVGAKISY</sequence>
<gene>
    <name evidence="4" type="ORF">ERS852380_01938</name>
</gene>
<name>A0A8D9L800_PARDI</name>
<comment type="caution">
    <text evidence="4">The sequence shown here is derived from an EMBL/GenBank/DDBJ whole genome shotgun (WGS) entry which is preliminary data.</text>
</comment>
<dbReference type="AlphaFoldDB" id="A0A8D9L800"/>
<dbReference type="InterPro" id="IPR036942">
    <property type="entry name" value="Beta-barrel_TonB_sf"/>
</dbReference>
<evidence type="ECO:0000313" key="4">
    <source>
        <dbReference type="EMBL" id="CUO28094.1"/>
    </source>
</evidence>
<keyword evidence="2" id="KW-0472">Membrane</keyword>
<evidence type="ECO:0000256" key="1">
    <source>
        <dbReference type="ARBA" id="ARBA00004442"/>
    </source>
</evidence>
<keyword evidence="3" id="KW-0998">Cell outer membrane</keyword>
<proteinExistence type="predicted"/>
<reference evidence="4 5" key="1">
    <citation type="submission" date="2015-09" db="EMBL/GenBank/DDBJ databases">
        <authorList>
            <consortium name="Pathogen Informatics"/>
        </authorList>
    </citation>
    <scope>NUCLEOTIDE SEQUENCE [LARGE SCALE GENOMIC DNA]</scope>
    <source>
        <strain evidence="4 5">2789STDY5608822</strain>
    </source>
</reference>
<comment type="subcellular location">
    <subcellularLocation>
        <location evidence="1">Cell outer membrane</location>
    </subcellularLocation>
</comment>
<evidence type="ECO:0000313" key="5">
    <source>
        <dbReference type="Proteomes" id="UP000095455"/>
    </source>
</evidence>
<dbReference type="SUPFAM" id="SSF56935">
    <property type="entry name" value="Porins"/>
    <property type="match status" value="1"/>
</dbReference>
<keyword evidence="4" id="KW-0675">Receptor</keyword>
<dbReference type="Proteomes" id="UP000095455">
    <property type="component" value="Unassembled WGS sequence"/>
</dbReference>
<organism evidence="4 5">
    <name type="scientific">Parabacteroides distasonis</name>
    <dbReference type="NCBI Taxonomy" id="823"/>
    <lineage>
        <taxon>Bacteria</taxon>
        <taxon>Pseudomonadati</taxon>
        <taxon>Bacteroidota</taxon>
        <taxon>Bacteroidia</taxon>
        <taxon>Bacteroidales</taxon>
        <taxon>Tannerellaceae</taxon>
        <taxon>Parabacteroides</taxon>
    </lineage>
</organism>
<evidence type="ECO:0000256" key="3">
    <source>
        <dbReference type="ARBA" id="ARBA00023237"/>
    </source>
</evidence>
<evidence type="ECO:0000256" key="2">
    <source>
        <dbReference type="ARBA" id="ARBA00023136"/>
    </source>
</evidence>
<dbReference type="EMBL" id="CYYK01000006">
    <property type="protein sequence ID" value="CUO28094.1"/>
    <property type="molecule type" value="Genomic_DNA"/>
</dbReference>
<protein>
    <submittedName>
        <fullName evidence="4">Outer membrane receptor for ferrienterochelin and colicins</fullName>
    </submittedName>
</protein>
<accession>A0A8D9L800</accession>